<organism evidence="2 3">
    <name type="scientific">Mucilaginibacter rigui</name>
    <dbReference type="NCBI Taxonomy" id="534635"/>
    <lineage>
        <taxon>Bacteria</taxon>
        <taxon>Pseudomonadati</taxon>
        <taxon>Bacteroidota</taxon>
        <taxon>Sphingobacteriia</taxon>
        <taxon>Sphingobacteriales</taxon>
        <taxon>Sphingobacteriaceae</taxon>
        <taxon>Mucilaginibacter</taxon>
    </lineage>
</organism>
<gene>
    <name evidence="2" type="ORF">IDJ75_11375</name>
</gene>
<feature type="domain" description="HTH cro/C1-type" evidence="1">
    <location>
        <begin position="13"/>
        <end position="68"/>
    </location>
</feature>
<dbReference type="EMBL" id="JACWMW010000002">
    <property type="protein sequence ID" value="MBD1385882.1"/>
    <property type="molecule type" value="Genomic_DNA"/>
</dbReference>
<sequence length="121" mass="14539">MGKIFMDSIGEKIRIQRLTKNYSQQYMSFMLDISQAAYSNLERNETELTIKRIYEIAEILEISPFVLLPKPRFGTYINYHNFMHTIRKIGHFWSDKIKRKKENLPDHINVYHSDIEKLNIE</sequence>
<evidence type="ECO:0000313" key="3">
    <source>
        <dbReference type="Proteomes" id="UP000618754"/>
    </source>
</evidence>
<dbReference type="SMART" id="SM00530">
    <property type="entry name" value="HTH_XRE"/>
    <property type="match status" value="1"/>
</dbReference>
<protein>
    <submittedName>
        <fullName evidence="2">Helix-turn-helix transcriptional regulator</fullName>
    </submittedName>
</protein>
<evidence type="ECO:0000313" key="2">
    <source>
        <dbReference type="EMBL" id="MBD1385882.1"/>
    </source>
</evidence>
<keyword evidence="3" id="KW-1185">Reference proteome</keyword>
<dbReference type="PROSITE" id="PS50943">
    <property type="entry name" value="HTH_CROC1"/>
    <property type="match status" value="1"/>
</dbReference>
<accession>A0ABR7X5M8</accession>
<dbReference type="SUPFAM" id="SSF47413">
    <property type="entry name" value="lambda repressor-like DNA-binding domains"/>
    <property type="match status" value="1"/>
</dbReference>
<dbReference type="Proteomes" id="UP000618754">
    <property type="component" value="Unassembled WGS sequence"/>
</dbReference>
<dbReference type="Pfam" id="PF01381">
    <property type="entry name" value="HTH_3"/>
    <property type="match status" value="1"/>
</dbReference>
<dbReference type="InterPro" id="IPR010982">
    <property type="entry name" value="Lambda_DNA-bd_dom_sf"/>
</dbReference>
<comment type="caution">
    <text evidence="2">The sequence shown here is derived from an EMBL/GenBank/DDBJ whole genome shotgun (WGS) entry which is preliminary data.</text>
</comment>
<reference evidence="2 3" key="1">
    <citation type="submission" date="2020-09" db="EMBL/GenBank/DDBJ databases">
        <title>Novel species of Mucilaginibacter isolated from a glacier on the Tibetan Plateau.</title>
        <authorList>
            <person name="Liu Q."/>
            <person name="Xin Y.-H."/>
        </authorList>
    </citation>
    <scope>NUCLEOTIDE SEQUENCE [LARGE SCALE GENOMIC DNA]</scope>
    <source>
        <strain evidence="2 3">CGMCC 1.13878</strain>
    </source>
</reference>
<proteinExistence type="predicted"/>
<dbReference type="Gene3D" id="1.10.260.40">
    <property type="entry name" value="lambda repressor-like DNA-binding domains"/>
    <property type="match status" value="1"/>
</dbReference>
<evidence type="ECO:0000259" key="1">
    <source>
        <dbReference type="PROSITE" id="PS50943"/>
    </source>
</evidence>
<dbReference type="InterPro" id="IPR001387">
    <property type="entry name" value="Cro/C1-type_HTH"/>
</dbReference>
<dbReference type="CDD" id="cd00093">
    <property type="entry name" value="HTH_XRE"/>
    <property type="match status" value="1"/>
</dbReference>
<name>A0ABR7X5M8_9SPHI</name>